<evidence type="ECO:0000313" key="1">
    <source>
        <dbReference type="EMBL" id="TQN44912.1"/>
    </source>
</evidence>
<gene>
    <name evidence="1" type="ORF">FHX52_4135</name>
</gene>
<dbReference type="SUPFAM" id="SSF53474">
    <property type="entry name" value="alpha/beta-Hydrolases"/>
    <property type="match status" value="1"/>
</dbReference>
<dbReference type="InterPro" id="IPR029058">
    <property type="entry name" value="AB_hydrolase_fold"/>
</dbReference>
<proteinExistence type="predicted"/>
<evidence type="ECO:0008006" key="3">
    <source>
        <dbReference type="Google" id="ProtNLM"/>
    </source>
</evidence>
<sequence>MYGVSDFREATPIPGPDAFRASGRDARLSQAAIVLGAGAAVGGHWERLDSPEALGLPPELGQIEKTGGVSLEEAVAPLEVDAKSYVSAPARRFPSGLGAEMTQRLIDRPHAVTAAALVEVSLHSDSLLVRASAAVAALDTAGGAQRTDVVATLVDGADARDPLTRQIARIGLSRVNPGHDKLAHLVGRAAELTGTDRPSHTAVLTHGTFAAKTRWWRPGGDFYTYLDALVPPLHLHDPSFGWSGLYSDPARQLAAQQLAAWLVDQGLQQPDLFAHSHGGTVANLATRGGAEFERLVLLSWPVHTQWFPDFTQIQRIIDIRVRLDLVIIADRGGQTFTPPAAYRGKVTSYVNGWFDHGATNNPAYWQQHDLPAAL</sequence>
<reference evidence="1 2" key="1">
    <citation type="submission" date="2019-06" db="EMBL/GenBank/DDBJ databases">
        <title>Sequencing the genomes of 1000 actinobacteria strains.</title>
        <authorList>
            <person name="Klenk H.-P."/>
        </authorList>
    </citation>
    <scope>NUCLEOTIDE SEQUENCE [LARGE SCALE GENOMIC DNA]</scope>
    <source>
        <strain evidence="1 2">DSM 21776</strain>
    </source>
</reference>
<comment type="caution">
    <text evidence="1">The sequence shown here is derived from an EMBL/GenBank/DDBJ whole genome shotgun (WGS) entry which is preliminary data.</text>
</comment>
<dbReference type="EMBL" id="VFQF01000003">
    <property type="protein sequence ID" value="TQN44912.1"/>
    <property type="molecule type" value="Genomic_DNA"/>
</dbReference>
<dbReference type="AlphaFoldDB" id="A0A543PLG3"/>
<dbReference type="Gene3D" id="3.40.50.1820">
    <property type="entry name" value="alpha/beta hydrolase"/>
    <property type="match status" value="1"/>
</dbReference>
<dbReference type="Proteomes" id="UP000320085">
    <property type="component" value="Unassembled WGS sequence"/>
</dbReference>
<name>A0A543PLG3_9MICO</name>
<accession>A0A543PLG3</accession>
<protein>
    <recommendedName>
        <fullName evidence="3">Alpha/beta hydrolase family protein</fullName>
    </recommendedName>
</protein>
<evidence type="ECO:0000313" key="2">
    <source>
        <dbReference type="Proteomes" id="UP000320085"/>
    </source>
</evidence>
<organism evidence="1 2">
    <name type="scientific">Humibacillus xanthopallidus</name>
    <dbReference type="NCBI Taxonomy" id="412689"/>
    <lineage>
        <taxon>Bacteria</taxon>
        <taxon>Bacillati</taxon>
        <taxon>Actinomycetota</taxon>
        <taxon>Actinomycetes</taxon>
        <taxon>Micrococcales</taxon>
        <taxon>Intrasporangiaceae</taxon>
        <taxon>Humibacillus</taxon>
    </lineage>
</organism>